<comment type="similarity">
    <text evidence="1">Belongs to the GMC oxidoreductase family.</text>
</comment>
<evidence type="ECO:0000313" key="6">
    <source>
        <dbReference type="Proteomes" id="UP000499080"/>
    </source>
</evidence>
<keyword evidence="2" id="KW-0472">Membrane</keyword>
<dbReference type="EMBL" id="BGPR01035808">
    <property type="protein sequence ID" value="GBO10805.1"/>
    <property type="molecule type" value="Genomic_DNA"/>
</dbReference>
<dbReference type="GO" id="GO:0050660">
    <property type="term" value="F:flavin adenine dinucleotide binding"/>
    <property type="evidence" value="ECO:0007669"/>
    <property type="project" value="InterPro"/>
</dbReference>
<dbReference type="PANTHER" id="PTHR11552:SF147">
    <property type="entry name" value="CHOLINE DEHYDROGENASE, MITOCHONDRIAL"/>
    <property type="match status" value="1"/>
</dbReference>
<name>A0A4Y2UCQ2_ARAVE</name>
<gene>
    <name evidence="5" type="ORF">AVEN_235540_1</name>
    <name evidence="4" type="ORF">AVEN_43324_1</name>
</gene>
<keyword evidence="2" id="KW-1133">Transmembrane helix</keyword>
<evidence type="ECO:0000256" key="2">
    <source>
        <dbReference type="SAM" id="Phobius"/>
    </source>
</evidence>
<dbReference type="InterPro" id="IPR036188">
    <property type="entry name" value="FAD/NAD-bd_sf"/>
</dbReference>
<dbReference type="PANTHER" id="PTHR11552">
    <property type="entry name" value="GLUCOSE-METHANOL-CHOLINE GMC OXIDOREDUCTASE"/>
    <property type="match status" value="1"/>
</dbReference>
<reference evidence="5 6" key="1">
    <citation type="journal article" date="2019" name="Sci. Rep.">
        <title>Orb-weaving spider Araneus ventricosus genome elucidates the spidroin gene catalogue.</title>
        <authorList>
            <person name="Kono N."/>
            <person name="Nakamura H."/>
            <person name="Ohtoshi R."/>
            <person name="Moran D.A.P."/>
            <person name="Shinohara A."/>
            <person name="Yoshida Y."/>
            <person name="Fujiwara M."/>
            <person name="Mori M."/>
            <person name="Tomita M."/>
            <person name="Arakawa K."/>
        </authorList>
    </citation>
    <scope>NUCLEOTIDE SEQUENCE [LARGE SCALE GENOMIC DNA]</scope>
</reference>
<dbReference type="AlphaFoldDB" id="A0A4Y2UCQ2"/>
<dbReference type="Proteomes" id="UP000499080">
    <property type="component" value="Unassembled WGS sequence"/>
</dbReference>
<feature type="domain" description="Glucose-methanol-choline oxidoreductase C-terminal" evidence="3">
    <location>
        <begin position="53"/>
        <end position="85"/>
    </location>
</feature>
<dbReference type="EMBL" id="BGPR01035738">
    <property type="protein sequence ID" value="GBO10706.1"/>
    <property type="molecule type" value="Genomic_DNA"/>
</dbReference>
<keyword evidence="6" id="KW-1185">Reference proteome</keyword>
<protein>
    <recommendedName>
        <fullName evidence="3">Glucose-methanol-choline oxidoreductase C-terminal domain-containing protein</fullName>
    </recommendedName>
</protein>
<evidence type="ECO:0000313" key="5">
    <source>
        <dbReference type="EMBL" id="GBO10805.1"/>
    </source>
</evidence>
<evidence type="ECO:0000259" key="3">
    <source>
        <dbReference type="Pfam" id="PF05199"/>
    </source>
</evidence>
<dbReference type="Pfam" id="PF05199">
    <property type="entry name" value="GMC_oxred_C"/>
    <property type="match status" value="1"/>
</dbReference>
<keyword evidence="2" id="KW-0812">Transmembrane</keyword>
<comment type="caution">
    <text evidence="5">The sequence shown here is derived from an EMBL/GenBank/DDBJ whole genome shotgun (WGS) entry which is preliminary data.</text>
</comment>
<accession>A0A4Y2UCQ2</accession>
<dbReference type="InterPro" id="IPR007867">
    <property type="entry name" value="GMC_OxRtase_C"/>
</dbReference>
<dbReference type="OrthoDB" id="269227at2759"/>
<dbReference type="Gene3D" id="3.50.50.60">
    <property type="entry name" value="FAD/NAD(P)-binding domain"/>
    <property type="match status" value="1"/>
</dbReference>
<dbReference type="SUPFAM" id="SSF51905">
    <property type="entry name" value="FAD/NAD(P)-binding domain"/>
    <property type="match status" value="1"/>
</dbReference>
<evidence type="ECO:0000313" key="4">
    <source>
        <dbReference type="EMBL" id="GBO10706.1"/>
    </source>
</evidence>
<organism evidence="5 6">
    <name type="scientific">Araneus ventricosus</name>
    <name type="common">Orbweaver spider</name>
    <name type="synonym">Epeira ventricosa</name>
    <dbReference type="NCBI Taxonomy" id="182803"/>
    <lineage>
        <taxon>Eukaryota</taxon>
        <taxon>Metazoa</taxon>
        <taxon>Ecdysozoa</taxon>
        <taxon>Arthropoda</taxon>
        <taxon>Chelicerata</taxon>
        <taxon>Arachnida</taxon>
        <taxon>Araneae</taxon>
        <taxon>Araneomorphae</taxon>
        <taxon>Entelegynae</taxon>
        <taxon>Araneoidea</taxon>
        <taxon>Araneidae</taxon>
        <taxon>Araneus</taxon>
    </lineage>
</organism>
<evidence type="ECO:0000256" key="1">
    <source>
        <dbReference type="ARBA" id="ARBA00010790"/>
    </source>
</evidence>
<proteinExistence type="inferred from homology"/>
<feature type="transmembrane region" description="Helical" evidence="2">
    <location>
        <begin position="14"/>
        <end position="32"/>
    </location>
</feature>
<sequence>MIWAHPVSREADNVLKLLSIVLLLMSIAYLQFRKNCTNIREDIKASLKYPKFFGVKGIKYLRVVDGSVMPTVPSGNTNAPIIMIAEKASEMIKNDNPDRKKCFEGDDMRLKRSRWNKK</sequence>
<dbReference type="GO" id="GO:0016614">
    <property type="term" value="F:oxidoreductase activity, acting on CH-OH group of donors"/>
    <property type="evidence" value="ECO:0007669"/>
    <property type="project" value="InterPro"/>
</dbReference>
<dbReference type="InterPro" id="IPR012132">
    <property type="entry name" value="GMC_OxRdtase"/>
</dbReference>